<dbReference type="OrthoDB" id="109360at2759"/>
<gene>
    <name evidence="2" type="ORF">PHPALM_3115</name>
</gene>
<evidence type="ECO:0000313" key="2">
    <source>
        <dbReference type="EMBL" id="POM79266.1"/>
    </source>
</evidence>
<protein>
    <submittedName>
        <fullName evidence="2">Uncharacterized protein</fullName>
    </submittedName>
</protein>
<accession>A0A2P4YNB4</accession>
<organism evidence="2 3">
    <name type="scientific">Phytophthora palmivora</name>
    <dbReference type="NCBI Taxonomy" id="4796"/>
    <lineage>
        <taxon>Eukaryota</taxon>
        <taxon>Sar</taxon>
        <taxon>Stramenopiles</taxon>
        <taxon>Oomycota</taxon>
        <taxon>Peronosporomycetes</taxon>
        <taxon>Peronosporales</taxon>
        <taxon>Peronosporaceae</taxon>
        <taxon>Phytophthora</taxon>
    </lineage>
</organism>
<dbReference type="Proteomes" id="UP000237271">
    <property type="component" value="Unassembled WGS sequence"/>
</dbReference>
<dbReference type="AlphaFoldDB" id="A0A2P4YNB4"/>
<evidence type="ECO:0000313" key="3">
    <source>
        <dbReference type="Proteomes" id="UP000237271"/>
    </source>
</evidence>
<proteinExistence type="predicted"/>
<dbReference type="EMBL" id="NCKW01001819">
    <property type="protein sequence ID" value="POM79266.1"/>
    <property type="molecule type" value="Genomic_DNA"/>
</dbReference>
<evidence type="ECO:0000256" key="1">
    <source>
        <dbReference type="SAM" id="MobiDB-lite"/>
    </source>
</evidence>
<sequence>MLEQAQRWFSTHATDDALCTESSNRLTTAKRPVPNAVAQTAPRQNGKQLCLRFISAKGYPSTSPDRCTHHFLGQFTPEVLDPSVRPYIIEKYGGLSADVSDHLGRARLEELIRLDEMAVAAHSQQSFKTVGVHCPSSPTVTLTATTKTTFIFNSFLQHGLSAVIRRLKPSLPDTVRLWRGQTTKDSQPIKASSNQSSLVTPERL</sequence>
<keyword evidence="3" id="KW-1185">Reference proteome</keyword>
<name>A0A2P4YNB4_9STRA</name>
<comment type="caution">
    <text evidence="2">The sequence shown here is derived from an EMBL/GenBank/DDBJ whole genome shotgun (WGS) entry which is preliminary data.</text>
</comment>
<feature type="region of interest" description="Disordered" evidence="1">
    <location>
        <begin position="182"/>
        <end position="204"/>
    </location>
</feature>
<reference evidence="2 3" key="1">
    <citation type="journal article" date="2017" name="Genome Biol. Evol.">
        <title>Phytophthora megakarya and P. palmivora, closely related causal agents of cacao black pod rot, underwent increases in genome sizes and gene numbers by different mechanisms.</title>
        <authorList>
            <person name="Ali S.S."/>
            <person name="Shao J."/>
            <person name="Lary D.J."/>
            <person name="Kronmiller B."/>
            <person name="Shen D."/>
            <person name="Strem M.D."/>
            <person name="Amoako-Attah I."/>
            <person name="Akrofi A.Y."/>
            <person name="Begoude B.A."/>
            <person name="Ten Hoopen G.M."/>
            <person name="Coulibaly K."/>
            <person name="Kebe B.I."/>
            <person name="Melnick R.L."/>
            <person name="Guiltinan M.J."/>
            <person name="Tyler B.M."/>
            <person name="Meinhardt L.W."/>
            <person name="Bailey B.A."/>
        </authorList>
    </citation>
    <scope>NUCLEOTIDE SEQUENCE [LARGE SCALE GENOMIC DNA]</scope>
    <source>
        <strain evidence="3">sbr112.9</strain>
    </source>
</reference>